<gene>
    <name evidence="2" type="ORF">ACJDU8_17645</name>
</gene>
<evidence type="ECO:0000313" key="2">
    <source>
        <dbReference type="EMBL" id="MFL0197370.1"/>
    </source>
</evidence>
<reference evidence="2 3" key="1">
    <citation type="submission" date="2024-11" db="EMBL/GenBank/DDBJ databases">
        <authorList>
            <person name="Heng Y.C."/>
            <person name="Lim A.C.H."/>
            <person name="Lee J.K.Y."/>
            <person name="Kittelmann S."/>
        </authorList>
    </citation>
    <scope>NUCLEOTIDE SEQUENCE [LARGE SCALE GENOMIC DNA]</scope>
    <source>
        <strain evidence="2 3">WILCCON 0269</strain>
    </source>
</reference>
<keyword evidence="1" id="KW-0812">Transmembrane</keyword>
<keyword evidence="3" id="KW-1185">Reference proteome</keyword>
<name>A0ABW8SRT2_9CLOT</name>
<organism evidence="2 3">
    <name type="scientific">Candidatus Clostridium eludens</name>
    <dbReference type="NCBI Taxonomy" id="3381663"/>
    <lineage>
        <taxon>Bacteria</taxon>
        <taxon>Bacillati</taxon>
        <taxon>Bacillota</taxon>
        <taxon>Clostridia</taxon>
        <taxon>Eubacteriales</taxon>
        <taxon>Clostridiaceae</taxon>
        <taxon>Clostridium</taxon>
    </lineage>
</organism>
<evidence type="ECO:0000256" key="1">
    <source>
        <dbReference type="SAM" id="Phobius"/>
    </source>
</evidence>
<feature type="transmembrane region" description="Helical" evidence="1">
    <location>
        <begin position="121"/>
        <end position="140"/>
    </location>
</feature>
<evidence type="ECO:0000313" key="3">
    <source>
        <dbReference type="Proteomes" id="UP001623660"/>
    </source>
</evidence>
<feature type="transmembrane region" description="Helical" evidence="1">
    <location>
        <begin position="7"/>
        <end position="26"/>
    </location>
</feature>
<dbReference type="Proteomes" id="UP001623660">
    <property type="component" value="Unassembled WGS sequence"/>
</dbReference>
<accession>A0ABW8SRT2</accession>
<keyword evidence="1" id="KW-0472">Membrane</keyword>
<comment type="caution">
    <text evidence="2">The sequence shown here is derived from an EMBL/GenBank/DDBJ whole genome shotgun (WGS) entry which is preliminary data.</text>
</comment>
<dbReference type="EMBL" id="JBJHZX010000029">
    <property type="protein sequence ID" value="MFL0197370.1"/>
    <property type="molecule type" value="Genomic_DNA"/>
</dbReference>
<feature type="transmembrane region" description="Helical" evidence="1">
    <location>
        <begin position="32"/>
        <end position="56"/>
    </location>
</feature>
<dbReference type="RefSeq" id="WP_406793475.1">
    <property type="nucleotide sequence ID" value="NZ_JBJHZX010000029.1"/>
</dbReference>
<protein>
    <recommendedName>
        <fullName evidence="4">DUF2178 domain-containing protein</fullName>
    </recommendedName>
</protein>
<evidence type="ECO:0008006" key="4">
    <source>
        <dbReference type="Google" id="ProtNLM"/>
    </source>
</evidence>
<keyword evidence="1" id="KW-1133">Transmembrane helix</keyword>
<feature type="transmembrane region" description="Helical" evidence="1">
    <location>
        <begin position="90"/>
        <end position="115"/>
    </location>
</feature>
<proteinExistence type="predicted"/>
<sequence length="147" mass="16716">MKKNNLFVGMTYLLVGIVCLVIALNFESKIGSLLFGFAGAGICGGAVILWKCYYWMKSKNKDRYKEIIENQNIEMHDERKIILRDKSGRYAYIIGMTVISVSIVIFSIIGCFNIMESSKLIVLYLAGFLAFQYITGILIFNHLSNKY</sequence>